<evidence type="ECO:0000313" key="3">
    <source>
        <dbReference type="Proteomes" id="UP000190449"/>
    </source>
</evidence>
<dbReference type="Proteomes" id="UP000190449">
    <property type="component" value="Unassembled WGS sequence"/>
</dbReference>
<name>A0A1T4M7R3_9BACT</name>
<protein>
    <submittedName>
        <fullName evidence="2">Uncharacterized protein</fullName>
    </submittedName>
</protein>
<accession>A0A1T4M7R3</accession>
<organism evidence="2 3">
    <name type="scientific">Fibrobacter intestinalis</name>
    <dbReference type="NCBI Taxonomy" id="28122"/>
    <lineage>
        <taxon>Bacteria</taxon>
        <taxon>Pseudomonadati</taxon>
        <taxon>Fibrobacterota</taxon>
        <taxon>Fibrobacteria</taxon>
        <taxon>Fibrobacterales</taxon>
        <taxon>Fibrobacteraceae</taxon>
        <taxon>Fibrobacter</taxon>
    </lineage>
</organism>
<evidence type="ECO:0000256" key="1">
    <source>
        <dbReference type="SAM" id="MobiDB-lite"/>
    </source>
</evidence>
<dbReference type="RefSeq" id="WP_143394410.1">
    <property type="nucleotide sequence ID" value="NZ_FUWU01000016.1"/>
</dbReference>
<evidence type="ECO:0000313" key="2">
    <source>
        <dbReference type="EMBL" id="SJZ62877.1"/>
    </source>
</evidence>
<reference evidence="2 3" key="1">
    <citation type="submission" date="2017-02" db="EMBL/GenBank/DDBJ databases">
        <authorList>
            <person name="Peterson S.W."/>
        </authorList>
    </citation>
    <scope>NUCLEOTIDE SEQUENCE [LARGE SCALE GENOMIC DNA]</scope>
    <source>
        <strain evidence="2 3">ATCC 43854</strain>
    </source>
</reference>
<sequence>MARIVFDDSRSIADMLHSKENRRTSFAVFNKMIEEGAFWVSETITQNKKDFQEIQKLQAQINKRKADLLYENLDLIWRNREKIKNTPRYATIDVSYAVDGGGAYIGPLHKSSLRWVSSSRLEIFLNLKRLLEVWEKEFFQEPCSCGSPALIRWISGSPLSGACCWKAVCPQCRSAIHGKGGNFLARYTCVVGILSKNFEEFAEKFQEKWKNAEEENQRELKQANPSPAFHFPADDPSCDLETMIQELRQMEAEKRIGESQTADKTEKEK</sequence>
<feature type="region of interest" description="Disordered" evidence="1">
    <location>
        <begin position="217"/>
        <end position="236"/>
    </location>
</feature>
<dbReference type="EMBL" id="FUWU01000016">
    <property type="protein sequence ID" value="SJZ62877.1"/>
    <property type="molecule type" value="Genomic_DNA"/>
</dbReference>
<gene>
    <name evidence="2" type="ORF">SAMN02745108_01152</name>
</gene>
<dbReference type="AlphaFoldDB" id="A0A1T4M7R3"/>
<proteinExistence type="predicted"/>